<dbReference type="SUPFAM" id="SSF52200">
    <property type="entry name" value="Toll/Interleukin receptor TIR domain"/>
    <property type="match status" value="1"/>
</dbReference>
<name>A0A1N7CYQ4_9ACTN</name>
<evidence type="ECO:0000259" key="2">
    <source>
        <dbReference type="Pfam" id="PF13676"/>
    </source>
</evidence>
<proteinExistence type="predicted"/>
<dbReference type="RefSeq" id="WP_083744388.1">
    <property type="nucleotide sequence ID" value="NZ_CP192071.1"/>
</dbReference>
<protein>
    <submittedName>
        <fullName evidence="3">FxsC C-terminal domain-containing protein</fullName>
    </submittedName>
</protein>
<dbReference type="InterPro" id="IPR000157">
    <property type="entry name" value="TIR_dom"/>
</dbReference>
<evidence type="ECO:0000256" key="1">
    <source>
        <dbReference type="SAM" id="MobiDB-lite"/>
    </source>
</evidence>
<dbReference type="AlphaFoldDB" id="A0A1N7CYQ4"/>
<accession>A0A1N7CYQ4</accession>
<gene>
    <name evidence="3" type="ORF">SAMN05421833_11311</name>
</gene>
<evidence type="ECO:0000313" key="4">
    <source>
        <dbReference type="Proteomes" id="UP000186096"/>
    </source>
</evidence>
<feature type="region of interest" description="Disordered" evidence="1">
    <location>
        <begin position="387"/>
        <end position="410"/>
    </location>
</feature>
<keyword evidence="4" id="KW-1185">Reference proteome</keyword>
<feature type="domain" description="TIR" evidence="2">
    <location>
        <begin position="14"/>
        <end position="149"/>
    </location>
</feature>
<feature type="compositionally biased region" description="Low complexity" evidence="1">
    <location>
        <begin position="387"/>
        <end position="398"/>
    </location>
</feature>
<organism evidence="3 4">
    <name type="scientific">Microbispora rosea</name>
    <dbReference type="NCBI Taxonomy" id="58117"/>
    <lineage>
        <taxon>Bacteria</taxon>
        <taxon>Bacillati</taxon>
        <taxon>Actinomycetota</taxon>
        <taxon>Actinomycetes</taxon>
        <taxon>Streptosporangiales</taxon>
        <taxon>Streptosporangiaceae</taxon>
        <taxon>Microbispora</taxon>
    </lineage>
</organism>
<sequence length="410" mass="46482">MPLQPGAHGQVPYFFLSYAHIPMHDPNSRKDPNKWVAKLFADLCDHIINMTNLSQGQAGFMDVELRSGHHWPERLSDALSTCRVFVPLYSPRYFESEQCGKEWAAFLQRVRNHEGPDGQMPEAIVPALWTPLPPEHLPHVAQSIQFTHNDLGERYSDEGFYGLVKLSGMRSHYQKATLELAKRIVHVAQRTRVAVLDPPPKYDELRSVFHDYSPQRPLRVTVVAPDLDHLPSDRSPYFYGHTPQEWNPFRRGGNTRTLVSHAEEIATAHGFLPDVGSLEEHTDVLASDAPEEHPSVMLVDPWATTTPDCRRRLRGFDQRERSRTSVMVPWNLDDRETMTARARLQRSLESALRTNPPDSSPEINSVTAFRGALSDALGRAANQVFKTATAYPPTGAPTRRPRLMQPEDPR</sequence>
<evidence type="ECO:0000313" key="3">
    <source>
        <dbReference type="EMBL" id="SIR68766.1"/>
    </source>
</evidence>
<dbReference type="Gene3D" id="3.40.50.10140">
    <property type="entry name" value="Toll/interleukin-1 receptor homology (TIR) domain"/>
    <property type="match status" value="1"/>
</dbReference>
<dbReference type="NCBIfam" id="TIGR04276">
    <property type="entry name" value="FxsC_Cterm"/>
    <property type="match status" value="1"/>
</dbReference>
<dbReference type="GO" id="GO:0007165">
    <property type="term" value="P:signal transduction"/>
    <property type="evidence" value="ECO:0007669"/>
    <property type="project" value="InterPro"/>
</dbReference>
<dbReference type="InterPro" id="IPR047603">
    <property type="entry name" value="FxsC_N"/>
</dbReference>
<dbReference type="EMBL" id="FTNI01000013">
    <property type="protein sequence ID" value="SIR68766.1"/>
    <property type="molecule type" value="Genomic_DNA"/>
</dbReference>
<dbReference type="Proteomes" id="UP000186096">
    <property type="component" value="Unassembled WGS sequence"/>
</dbReference>
<dbReference type="InterPro" id="IPR035897">
    <property type="entry name" value="Toll_tir_struct_dom_sf"/>
</dbReference>
<dbReference type="STRING" id="58117.SAMN05421833_11311"/>
<dbReference type="NCBIfam" id="NF040588">
    <property type="entry name" value="FxsC_Nterm"/>
    <property type="match status" value="1"/>
</dbReference>
<reference evidence="4" key="1">
    <citation type="submission" date="2017-01" db="EMBL/GenBank/DDBJ databases">
        <authorList>
            <person name="Varghese N."/>
            <person name="Submissions S."/>
        </authorList>
    </citation>
    <scope>NUCLEOTIDE SEQUENCE [LARGE SCALE GENOMIC DNA]</scope>
    <source>
        <strain evidence="4">ATCC 12950</strain>
    </source>
</reference>
<dbReference type="Pfam" id="PF13676">
    <property type="entry name" value="TIR_2"/>
    <property type="match status" value="1"/>
</dbReference>
<dbReference type="InterPro" id="IPR026367">
    <property type="entry name" value="FxsC_C"/>
</dbReference>